<evidence type="ECO:0000313" key="4">
    <source>
        <dbReference type="EMBL" id="KAK7523928.1"/>
    </source>
</evidence>
<protein>
    <submittedName>
        <fullName evidence="4">Chalcone-flavanone isomerase-domain-containing protein</fullName>
    </submittedName>
</protein>
<dbReference type="InterPro" id="IPR016087">
    <property type="entry name" value="Chalcone_isomerase"/>
</dbReference>
<dbReference type="GO" id="GO:0016853">
    <property type="term" value="F:isomerase activity"/>
    <property type="evidence" value="ECO:0007669"/>
    <property type="project" value="UniProtKB-KW"/>
</dbReference>
<dbReference type="PANTHER" id="PTHR47284:SF3">
    <property type="entry name" value="FATTY-ACID-BINDING PROTEIN 2"/>
    <property type="match status" value="1"/>
</dbReference>
<accession>A0ABR1KYK3</accession>
<dbReference type="InterPro" id="IPR036298">
    <property type="entry name" value="Chalcone_isomerase_sf"/>
</dbReference>
<gene>
    <name evidence="4" type="ORF">IWZ03DRAFT_14431</name>
</gene>
<dbReference type="Pfam" id="PF16035">
    <property type="entry name" value="Chalcone_2"/>
    <property type="match status" value="1"/>
</dbReference>
<comment type="caution">
    <text evidence="4">The sequence shown here is derived from an EMBL/GenBank/DDBJ whole genome shotgun (WGS) entry which is preliminary data.</text>
</comment>
<organism evidence="4 5">
    <name type="scientific">Phyllosticta citriasiana</name>
    <dbReference type="NCBI Taxonomy" id="595635"/>
    <lineage>
        <taxon>Eukaryota</taxon>
        <taxon>Fungi</taxon>
        <taxon>Dikarya</taxon>
        <taxon>Ascomycota</taxon>
        <taxon>Pezizomycotina</taxon>
        <taxon>Dothideomycetes</taxon>
        <taxon>Dothideomycetes incertae sedis</taxon>
        <taxon>Botryosphaeriales</taxon>
        <taxon>Phyllostictaceae</taxon>
        <taxon>Phyllosticta</taxon>
    </lineage>
</organism>
<dbReference type="PANTHER" id="PTHR47284">
    <property type="entry name" value="FATTY-ACID-BINDING PROTEIN 2"/>
    <property type="match status" value="1"/>
</dbReference>
<dbReference type="InterPro" id="IPR016088">
    <property type="entry name" value="Chalcone_isomerase_3-sand"/>
</dbReference>
<evidence type="ECO:0000256" key="2">
    <source>
        <dbReference type="SAM" id="Phobius"/>
    </source>
</evidence>
<dbReference type="Gene3D" id="3.50.70.10">
    <property type="match status" value="1"/>
</dbReference>
<feature type="transmembrane region" description="Helical" evidence="2">
    <location>
        <begin position="89"/>
        <end position="108"/>
    </location>
</feature>
<proteinExistence type="predicted"/>
<feature type="region of interest" description="Disordered" evidence="1">
    <location>
        <begin position="27"/>
        <end position="60"/>
    </location>
</feature>
<reference evidence="4 5" key="1">
    <citation type="submission" date="2024-04" db="EMBL/GenBank/DDBJ databases">
        <title>Phyllosticta paracitricarpa is synonymous to the EU quarantine fungus P. citricarpa based on phylogenomic analyses.</title>
        <authorList>
            <consortium name="Lawrence Berkeley National Laboratory"/>
            <person name="Van Ingen-Buijs V.A."/>
            <person name="Van Westerhoven A.C."/>
            <person name="Haridas S."/>
            <person name="Skiadas P."/>
            <person name="Martin F."/>
            <person name="Groenewald J.Z."/>
            <person name="Crous P.W."/>
            <person name="Seidl M.F."/>
        </authorList>
    </citation>
    <scope>NUCLEOTIDE SEQUENCE [LARGE SCALE GENOMIC DNA]</scope>
    <source>
        <strain evidence="4 5">CBS 123371</strain>
    </source>
</reference>
<keyword evidence="2" id="KW-1133">Transmembrane helix</keyword>
<dbReference type="EMBL" id="JBBPHU010000001">
    <property type="protein sequence ID" value="KAK7523928.1"/>
    <property type="molecule type" value="Genomic_DNA"/>
</dbReference>
<evidence type="ECO:0000313" key="5">
    <source>
        <dbReference type="Proteomes" id="UP001363622"/>
    </source>
</evidence>
<evidence type="ECO:0000256" key="1">
    <source>
        <dbReference type="SAM" id="MobiDB-lite"/>
    </source>
</evidence>
<keyword evidence="2" id="KW-0812">Transmembrane</keyword>
<name>A0ABR1KYK3_9PEZI</name>
<evidence type="ECO:0000259" key="3">
    <source>
        <dbReference type="Pfam" id="PF16035"/>
    </source>
</evidence>
<keyword evidence="4" id="KW-0413">Isomerase</keyword>
<dbReference type="Proteomes" id="UP001363622">
    <property type="component" value="Unassembled WGS sequence"/>
</dbReference>
<feature type="domain" description="Chalcone isomerase" evidence="3">
    <location>
        <begin position="190"/>
        <end position="407"/>
    </location>
</feature>
<keyword evidence="2" id="KW-0472">Membrane</keyword>
<dbReference type="SUPFAM" id="SSF54626">
    <property type="entry name" value="Chalcone isomerase"/>
    <property type="match status" value="1"/>
</dbReference>
<sequence>MASNPTARILPCLRPIRFLPQLRPSPTVRSAAPLHRQPIRHASRYSERTPSSELKKAQAGAEFRNPYDDVAKHRAEVHRRQEWARRRKFLVLGAVLSMAAPVLIINLFDIEDLAKAKAEKTDAPSDVTKEFQGRKVVVAPGGEKLQAVQEGGATIELVETGTSSVPVFPKTIKLPSGEGDAGEVTANAQTEYTLLGLGIRTVSFLSIQVYVVGLYVETAALGRLQAALVHRINETASALIPGEKDELRRKLLDAEQSNLIWESLLRDPSLKSNMAIRIVPTRDTNFAHLRDGLFRGITKRMQEADLEARKTQTPSEFGDEAFGAATKEFKALFDARGKASKGSILLLRRDAHGAIDMFFQSTGKNEGELGPLENCGRVQDERISRLLWLLYLGGKNVSSEGARKSVVDGCLDLVERPIGTVETRVA</sequence>
<keyword evidence="5" id="KW-1185">Reference proteome</keyword>